<evidence type="ECO:0000313" key="3">
    <source>
        <dbReference type="Proteomes" id="UP000316714"/>
    </source>
</evidence>
<dbReference type="AlphaFoldDB" id="A0A5C5VEW1"/>
<evidence type="ECO:0000313" key="2">
    <source>
        <dbReference type="EMBL" id="TWT37174.1"/>
    </source>
</evidence>
<evidence type="ECO:0000256" key="1">
    <source>
        <dbReference type="SAM" id="SignalP"/>
    </source>
</evidence>
<accession>A0A5C5VEW1</accession>
<dbReference type="EMBL" id="SIHJ01000001">
    <property type="protein sequence ID" value="TWT37174.1"/>
    <property type="molecule type" value="Genomic_DNA"/>
</dbReference>
<feature type="chain" id="PRO_5023145157" evidence="1">
    <location>
        <begin position="27"/>
        <end position="167"/>
    </location>
</feature>
<dbReference type="Proteomes" id="UP000316714">
    <property type="component" value="Unassembled WGS sequence"/>
</dbReference>
<name>A0A5C5VEW1_9BACT</name>
<organism evidence="2 3">
    <name type="scientific">Posidoniimonas corsicana</name>
    <dbReference type="NCBI Taxonomy" id="1938618"/>
    <lineage>
        <taxon>Bacteria</taxon>
        <taxon>Pseudomonadati</taxon>
        <taxon>Planctomycetota</taxon>
        <taxon>Planctomycetia</taxon>
        <taxon>Pirellulales</taxon>
        <taxon>Lacipirellulaceae</taxon>
        <taxon>Posidoniimonas</taxon>
    </lineage>
</organism>
<keyword evidence="3" id="KW-1185">Reference proteome</keyword>
<feature type="signal peptide" evidence="1">
    <location>
        <begin position="1"/>
        <end position="26"/>
    </location>
</feature>
<gene>
    <name evidence="2" type="ORF">KOR34_21210</name>
</gene>
<sequence precursor="true">MATTKQFRIWLLAAATLSCSCATAHAASLECRLALEVTNVQGQTTRVAEIPGPRLPLQANKLSLDVVSLGDDELSGSRFPGVVTAAVAFNPSASRRRNPLDVALSYSADGDGSQNGPILASSVGRFSLGPDIALTSMLPTFRPGVTEIQMRCSVSRRNKAYPRKRPG</sequence>
<protein>
    <submittedName>
        <fullName evidence="2">Uncharacterized protein</fullName>
    </submittedName>
</protein>
<reference evidence="2 3" key="1">
    <citation type="submission" date="2019-02" db="EMBL/GenBank/DDBJ databases">
        <title>Deep-cultivation of Planctomycetes and their phenomic and genomic characterization uncovers novel biology.</title>
        <authorList>
            <person name="Wiegand S."/>
            <person name="Jogler M."/>
            <person name="Boedeker C."/>
            <person name="Pinto D."/>
            <person name="Vollmers J."/>
            <person name="Rivas-Marin E."/>
            <person name="Kohn T."/>
            <person name="Peeters S.H."/>
            <person name="Heuer A."/>
            <person name="Rast P."/>
            <person name="Oberbeckmann S."/>
            <person name="Bunk B."/>
            <person name="Jeske O."/>
            <person name="Meyerdierks A."/>
            <person name="Storesund J.E."/>
            <person name="Kallscheuer N."/>
            <person name="Luecker S."/>
            <person name="Lage O.M."/>
            <person name="Pohl T."/>
            <person name="Merkel B.J."/>
            <person name="Hornburger P."/>
            <person name="Mueller R.-W."/>
            <person name="Bruemmer F."/>
            <person name="Labrenz M."/>
            <person name="Spormann A.M."/>
            <person name="Op Den Camp H."/>
            <person name="Overmann J."/>
            <person name="Amann R."/>
            <person name="Jetten M.S.M."/>
            <person name="Mascher T."/>
            <person name="Medema M.H."/>
            <person name="Devos D.P."/>
            <person name="Kaster A.-K."/>
            <person name="Ovreas L."/>
            <person name="Rohde M."/>
            <person name="Galperin M.Y."/>
            <person name="Jogler C."/>
        </authorList>
    </citation>
    <scope>NUCLEOTIDE SEQUENCE [LARGE SCALE GENOMIC DNA]</scope>
    <source>
        <strain evidence="2 3">KOR34</strain>
    </source>
</reference>
<dbReference type="PROSITE" id="PS51257">
    <property type="entry name" value="PROKAR_LIPOPROTEIN"/>
    <property type="match status" value="1"/>
</dbReference>
<proteinExistence type="predicted"/>
<keyword evidence="1" id="KW-0732">Signal</keyword>
<comment type="caution">
    <text evidence="2">The sequence shown here is derived from an EMBL/GenBank/DDBJ whole genome shotgun (WGS) entry which is preliminary data.</text>
</comment>